<comment type="caution">
    <text evidence="2">The sequence shown here is derived from an EMBL/GenBank/DDBJ whole genome shotgun (WGS) entry which is preliminary data.</text>
</comment>
<evidence type="ECO:0000256" key="1">
    <source>
        <dbReference type="SAM" id="MobiDB-lite"/>
    </source>
</evidence>
<accession>A0ABR0ENR4</accession>
<name>A0ABR0ENR4_ZASCE</name>
<dbReference type="Proteomes" id="UP001305779">
    <property type="component" value="Unassembled WGS sequence"/>
</dbReference>
<feature type="compositionally biased region" description="Basic and acidic residues" evidence="1">
    <location>
        <begin position="12"/>
        <end position="27"/>
    </location>
</feature>
<sequence>MAAPFETSTNEVMKDGEARAPADETGKEAQLQLDSTASPRKIATKKNTRHKPSLLGLPAEIRVMIYDLLTFGDRNTDLDIFPMDCFVISPQDTSPDYPAYLEEVQPTQQTVKSWSWIHTCRTMFDEGRWNVIKTHIVSFRSEAQFDFADTHVVKTMFAFCFPGLHYSHHLAWHVGERIEKNVCLLVVRSREKDGRTRLRKPERSILVEVER</sequence>
<gene>
    <name evidence="2" type="ORF">PRZ48_006226</name>
</gene>
<evidence type="ECO:0000313" key="3">
    <source>
        <dbReference type="Proteomes" id="UP001305779"/>
    </source>
</evidence>
<proteinExistence type="predicted"/>
<organism evidence="2 3">
    <name type="scientific">Zasmidium cellare</name>
    <name type="common">Wine cellar mold</name>
    <name type="synonym">Racodium cellare</name>
    <dbReference type="NCBI Taxonomy" id="395010"/>
    <lineage>
        <taxon>Eukaryota</taxon>
        <taxon>Fungi</taxon>
        <taxon>Dikarya</taxon>
        <taxon>Ascomycota</taxon>
        <taxon>Pezizomycotina</taxon>
        <taxon>Dothideomycetes</taxon>
        <taxon>Dothideomycetidae</taxon>
        <taxon>Mycosphaerellales</taxon>
        <taxon>Mycosphaerellaceae</taxon>
        <taxon>Zasmidium</taxon>
    </lineage>
</organism>
<dbReference type="EMBL" id="JAXOVC010000004">
    <property type="protein sequence ID" value="KAK4502800.1"/>
    <property type="molecule type" value="Genomic_DNA"/>
</dbReference>
<reference evidence="2 3" key="1">
    <citation type="journal article" date="2023" name="G3 (Bethesda)">
        <title>A chromosome-level genome assembly of Zasmidium syzygii isolated from banana leaves.</title>
        <authorList>
            <person name="van Westerhoven A.C."/>
            <person name="Mehrabi R."/>
            <person name="Talebi R."/>
            <person name="Steentjes M.B.F."/>
            <person name="Corcolon B."/>
            <person name="Chong P.A."/>
            <person name="Kema G.H.J."/>
            <person name="Seidl M.F."/>
        </authorList>
    </citation>
    <scope>NUCLEOTIDE SEQUENCE [LARGE SCALE GENOMIC DNA]</scope>
    <source>
        <strain evidence="2 3">P124</strain>
    </source>
</reference>
<evidence type="ECO:0000313" key="2">
    <source>
        <dbReference type="EMBL" id="KAK4502800.1"/>
    </source>
</evidence>
<feature type="region of interest" description="Disordered" evidence="1">
    <location>
        <begin position="1"/>
        <end position="39"/>
    </location>
</feature>
<keyword evidence="3" id="KW-1185">Reference proteome</keyword>
<protein>
    <submittedName>
        <fullName evidence="2">Uncharacterized protein</fullName>
    </submittedName>
</protein>
<feature type="compositionally biased region" description="Polar residues" evidence="1">
    <location>
        <begin position="1"/>
        <end position="11"/>
    </location>
</feature>